<dbReference type="InterPro" id="IPR002347">
    <property type="entry name" value="SDR_fam"/>
</dbReference>
<dbReference type="SUPFAM" id="SSF51735">
    <property type="entry name" value="NAD(P)-binding Rossmann-fold domains"/>
    <property type="match status" value="1"/>
</dbReference>
<dbReference type="InterPro" id="IPR051911">
    <property type="entry name" value="SDR_oxidoreductase"/>
</dbReference>
<evidence type="ECO:0000256" key="2">
    <source>
        <dbReference type="ARBA" id="ARBA00023002"/>
    </source>
</evidence>
<reference evidence="5" key="1">
    <citation type="journal article" date="2019" name="Int. J. Syst. Evol. Microbiol.">
        <title>The Global Catalogue of Microorganisms (GCM) 10K type strain sequencing project: providing services to taxonomists for standard genome sequencing and annotation.</title>
        <authorList>
            <consortium name="The Broad Institute Genomics Platform"/>
            <consortium name="The Broad Institute Genome Sequencing Center for Infectious Disease"/>
            <person name="Wu L."/>
            <person name="Ma J."/>
        </authorList>
    </citation>
    <scope>NUCLEOTIDE SEQUENCE [LARGE SCALE GENOMIC DNA]</scope>
    <source>
        <strain evidence="5">CECT 8010</strain>
    </source>
</reference>
<name>A0ABV8PSS2_9BACT</name>
<dbReference type="PANTHER" id="PTHR43976">
    <property type="entry name" value="SHORT CHAIN DEHYDROGENASE"/>
    <property type="match status" value="1"/>
</dbReference>
<evidence type="ECO:0000256" key="3">
    <source>
        <dbReference type="RuleBase" id="RU000363"/>
    </source>
</evidence>
<dbReference type="PRINTS" id="PR00080">
    <property type="entry name" value="SDRFAMILY"/>
</dbReference>
<dbReference type="Pfam" id="PF00106">
    <property type="entry name" value="adh_short"/>
    <property type="match status" value="1"/>
</dbReference>
<dbReference type="InterPro" id="IPR020904">
    <property type="entry name" value="Sc_DH/Rdtase_CS"/>
</dbReference>
<gene>
    <name evidence="4" type="ORF">ACFOW1_00560</name>
</gene>
<dbReference type="PANTHER" id="PTHR43976:SF16">
    <property type="entry name" value="SHORT-CHAIN DEHYDROGENASE_REDUCTASE FAMILY PROTEIN"/>
    <property type="match status" value="1"/>
</dbReference>
<accession>A0ABV8PSS2</accession>
<dbReference type="CDD" id="cd05374">
    <property type="entry name" value="17beta-HSD-like_SDR_c"/>
    <property type="match status" value="1"/>
</dbReference>
<dbReference type="PROSITE" id="PS00061">
    <property type="entry name" value="ADH_SHORT"/>
    <property type="match status" value="1"/>
</dbReference>
<evidence type="ECO:0000313" key="5">
    <source>
        <dbReference type="Proteomes" id="UP001595906"/>
    </source>
</evidence>
<proteinExistence type="inferred from homology"/>
<keyword evidence="5" id="KW-1185">Reference proteome</keyword>
<dbReference type="Proteomes" id="UP001595906">
    <property type="component" value="Unassembled WGS sequence"/>
</dbReference>
<dbReference type="PRINTS" id="PR00081">
    <property type="entry name" value="GDHRDH"/>
</dbReference>
<dbReference type="EMBL" id="JBHSDC010000002">
    <property type="protein sequence ID" value="MFC4230361.1"/>
    <property type="molecule type" value="Genomic_DNA"/>
</dbReference>
<dbReference type="Gene3D" id="3.40.50.720">
    <property type="entry name" value="NAD(P)-binding Rossmann-like Domain"/>
    <property type="match status" value="1"/>
</dbReference>
<protein>
    <submittedName>
        <fullName evidence="4">Oxidoreductase</fullName>
    </submittedName>
</protein>
<dbReference type="NCBIfam" id="NF004824">
    <property type="entry name" value="PRK06180.1"/>
    <property type="match status" value="1"/>
</dbReference>
<comment type="caution">
    <text evidence="4">The sequence shown here is derived from an EMBL/GenBank/DDBJ whole genome shotgun (WGS) entry which is preliminary data.</text>
</comment>
<sequence length="278" mass="29929">MSNKIWFITGVSSGIGRHLAEQAALAGNTVIGTVRKQAQVEEIDNLVSGKTFGYVLDVNDHPKVTDVINEVANKYGKIDVLVNNAGYGLFGGIEEVSMQEARDQMETNFFGALAVTQAVLPIMRAQKSGHIFQISSIAGLTGTPGLGIYNASKHALEGFSEALSHELEALNIKVTLVEPGPFRTLWAGASMKFSEQEIADYRNTRVGRTKQLMEARNGVQPGDPVKAALAIIQIAETANPPLRLALGKIAIGAIQGKIDLLTRELNEWKELSAGADFE</sequence>
<organism evidence="4 5">
    <name type="scientific">Parasediminibacterium paludis</name>
    <dbReference type="NCBI Taxonomy" id="908966"/>
    <lineage>
        <taxon>Bacteria</taxon>
        <taxon>Pseudomonadati</taxon>
        <taxon>Bacteroidota</taxon>
        <taxon>Chitinophagia</taxon>
        <taxon>Chitinophagales</taxon>
        <taxon>Chitinophagaceae</taxon>
        <taxon>Parasediminibacterium</taxon>
    </lineage>
</organism>
<comment type="similarity">
    <text evidence="1 3">Belongs to the short-chain dehydrogenases/reductases (SDR) family.</text>
</comment>
<dbReference type="InterPro" id="IPR036291">
    <property type="entry name" value="NAD(P)-bd_dom_sf"/>
</dbReference>
<dbReference type="NCBIfam" id="NF006114">
    <property type="entry name" value="PRK08263.1"/>
    <property type="match status" value="1"/>
</dbReference>
<dbReference type="RefSeq" id="WP_379011467.1">
    <property type="nucleotide sequence ID" value="NZ_JBHSDC010000002.1"/>
</dbReference>
<evidence type="ECO:0000313" key="4">
    <source>
        <dbReference type="EMBL" id="MFC4230361.1"/>
    </source>
</evidence>
<evidence type="ECO:0000256" key="1">
    <source>
        <dbReference type="ARBA" id="ARBA00006484"/>
    </source>
</evidence>
<keyword evidence="2" id="KW-0560">Oxidoreductase</keyword>